<organism evidence="2 3">
    <name type="scientific">Prosthecochloris ethylica</name>
    <dbReference type="NCBI Taxonomy" id="2743976"/>
    <lineage>
        <taxon>Bacteria</taxon>
        <taxon>Pseudomonadati</taxon>
        <taxon>Chlorobiota</taxon>
        <taxon>Chlorobiia</taxon>
        <taxon>Chlorobiales</taxon>
        <taxon>Chlorobiaceae</taxon>
        <taxon>Prosthecochloris</taxon>
    </lineage>
</organism>
<dbReference type="InterPro" id="IPR009937">
    <property type="entry name" value="Phage_holin_3_6"/>
</dbReference>
<dbReference type="RefSeq" id="WP_114607602.1">
    <property type="nucleotide sequence ID" value="NZ_JABVZQ010000006.1"/>
</dbReference>
<comment type="caution">
    <text evidence="2">The sequence shown here is derived from an EMBL/GenBank/DDBJ whole genome shotgun (WGS) entry which is preliminary data.</text>
</comment>
<protein>
    <submittedName>
        <fullName evidence="2">Phage holin family protein</fullName>
    </submittedName>
</protein>
<keyword evidence="1" id="KW-0812">Transmembrane</keyword>
<reference evidence="2 3" key="1">
    <citation type="journal article" date="2020" name="Microorganisms">
        <title>Simultaneous Genome Sequencing of Prosthecochloris ethylica and Desulfuromonas acetoxidans within a Syntrophic Mixture Reveals Unique Pili and Protein Interactions.</title>
        <authorList>
            <person name="Kyndt J.A."/>
            <person name="Van Beeumen J.J."/>
            <person name="Meyer T.E."/>
        </authorList>
    </citation>
    <scope>NUCLEOTIDE SEQUENCE [LARGE SCALE GENOMIC DNA]</scope>
    <source>
        <strain evidence="2 3">N3</strain>
    </source>
</reference>
<dbReference type="Proteomes" id="UP000619838">
    <property type="component" value="Unassembled WGS sequence"/>
</dbReference>
<keyword evidence="3" id="KW-1185">Reference proteome</keyword>
<evidence type="ECO:0000313" key="2">
    <source>
        <dbReference type="EMBL" id="MBF0637531.1"/>
    </source>
</evidence>
<sequence length="129" mass="14062">MPHSFSRKRTSSSEKEDLAGLVSRTITDTYDDLFDIIDARIELVKIELTAKLATVAALLITAAILFAGIIYLIAAVALLIGELLGHYYLGYLIVSAVFLLTGLFLTKIRPDVLKNLIQTILLSSHGTGK</sequence>
<evidence type="ECO:0000313" key="3">
    <source>
        <dbReference type="Proteomes" id="UP000619838"/>
    </source>
</evidence>
<accession>A0ABR9XTZ4</accession>
<proteinExistence type="predicted"/>
<dbReference type="EMBL" id="JADGII010000024">
    <property type="protein sequence ID" value="MBF0637531.1"/>
    <property type="molecule type" value="Genomic_DNA"/>
</dbReference>
<evidence type="ECO:0000256" key="1">
    <source>
        <dbReference type="SAM" id="Phobius"/>
    </source>
</evidence>
<keyword evidence="1" id="KW-1133">Transmembrane helix</keyword>
<feature type="transmembrane region" description="Helical" evidence="1">
    <location>
        <begin position="86"/>
        <end position="105"/>
    </location>
</feature>
<keyword evidence="1" id="KW-0472">Membrane</keyword>
<dbReference type="Pfam" id="PF07332">
    <property type="entry name" value="Phage_holin_3_6"/>
    <property type="match status" value="1"/>
</dbReference>
<name>A0ABR9XTZ4_9CHLB</name>
<feature type="transmembrane region" description="Helical" evidence="1">
    <location>
        <begin position="55"/>
        <end position="80"/>
    </location>
</feature>
<gene>
    <name evidence="2" type="ORF">INT08_10160</name>
</gene>